<dbReference type="OrthoDB" id="3210731at2759"/>
<feature type="region of interest" description="Disordered" evidence="1">
    <location>
        <begin position="456"/>
        <end position="505"/>
    </location>
</feature>
<evidence type="ECO:0000313" key="2">
    <source>
        <dbReference type="EMBL" id="KAF5358399.1"/>
    </source>
</evidence>
<protein>
    <submittedName>
        <fullName evidence="2">Uncharacterized protein</fullName>
    </submittedName>
</protein>
<organism evidence="2 3">
    <name type="scientific">Leucocoprinus leucothites</name>
    <dbReference type="NCBI Taxonomy" id="201217"/>
    <lineage>
        <taxon>Eukaryota</taxon>
        <taxon>Fungi</taxon>
        <taxon>Dikarya</taxon>
        <taxon>Basidiomycota</taxon>
        <taxon>Agaricomycotina</taxon>
        <taxon>Agaricomycetes</taxon>
        <taxon>Agaricomycetidae</taxon>
        <taxon>Agaricales</taxon>
        <taxon>Agaricineae</taxon>
        <taxon>Agaricaceae</taxon>
        <taxon>Leucocoprinus</taxon>
    </lineage>
</organism>
<gene>
    <name evidence="2" type="ORF">D9756_001440</name>
</gene>
<evidence type="ECO:0000313" key="3">
    <source>
        <dbReference type="Proteomes" id="UP000559027"/>
    </source>
</evidence>
<reference evidence="2 3" key="1">
    <citation type="journal article" date="2020" name="ISME J.">
        <title>Uncovering the hidden diversity of litter-decomposition mechanisms in mushroom-forming fungi.</title>
        <authorList>
            <person name="Floudas D."/>
            <person name="Bentzer J."/>
            <person name="Ahren D."/>
            <person name="Johansson T."/>
            <person name="Persson P."/>
            <person name="Tunlid A."/>
        </authorList>
    </citation>
    <scope>NUCLEOTIDE SEQUENCE [LARGE SCALE GENOMIC DNA]</scope>
    <source>
        <strain evidence="2 3">CBS 146.42</strain>
    </source>
</reference>
<feature type="region of interest" description="Disordered" evidence="1">
    <location>
        <begin position="681"/>
        <end position="710"/>
    </location>
</feature>
<comment type="caution">
    <text evidence="2">The sequence shown here is derived from an EMBL/GenBank/DDBJ whole genome shotgun (WGS) entry which is preliminary data.</text>
</comment>
<proteinExistence type="predicted"/>
<feature type="region of interest" description="Disordered" evidence="1">
    <location>
        <begin position="1"/>
        <end position="38"/>
    </location>
</feature>
<feature type="compositionally biased region" description="Polar residues" evidence="1">
    <location>
        <begin position="700"/>
        <end position="709"/>
    </location>
</feature>
<feature type="compositionally biased region" description="Low complexity" evidence="1">
    <location>
        <begin position="466"/>
        <end position="482"/>
    </location>
</feature>
<feature type="compositionally biased region" description="Low complexity" evidence="1">
    <location>
        <begin position="1"/>
        <end position="17"/>
    </location>
</feature>
<accession>A0A8H5G4M9</accession>
<feature type="compositionally biased region" description="Polar residues" evidence="1">
    <location>
        <begin position="18"/>
        <end position="30"/>
    </location>
</feature>
<dbReference type="Proteomes" id="UP000559027">
    <property type="component" value="Unassembled WGS sequence"/>
</dbReference>
<dbReference type="EMBL" id="JAACJO010000005">
    <property type="protein sequence ID" value="KAF5358399.1"/>
    <property type="molecule type" value="Genomic_DNA"/>
</dbReference>
<name>A0A8H5G4M9_9AGAR</name>
<sequence length="1119" mass="121452">MPVSTSTRSSTARATSSFPFTPSRNSLNPMSPSSASSYAPTVTSAEQAVKLNVVTRIAIEGKAKRGEEGASIKMYMKLAIPVDSITPGSTVALFPEENVKILTSQVHPLDSNSVPYNFSSSASPLLHNAARALNLPARLPTTFDAVYQLSSNPVTAASAVSASRSPESEDPVIPPVDSHYTGQILVSGYSIAFVLPRFFPSRQQGRQESEYGQPLHNKRRLSVGDRNHAHFMAAVDMWVPYVTRPPRFPYHLSIPTPRCLHNNIRLRIFSPSNTAASFASLSSVEEDSNSWDLTSDPHVTRTTSNRLARTGSYNHFADDESSDSSTTGFPDGFGIQGTFPSTDRVRVRWAKPMKFFEGAAGSGDVRRRVGVKDVKGEILCVVRGKRRHDEDGDMEGIVMDIEYKASCKGIWFPGVATLLGMDVGLVAKNADVKWFDESSSEWTVSGSGGYTGFGVAGTGRMSNQHSSRASSVDSQSQSILVSPADDPFPLPSGRPKDGPSSVHQSLLRAPLPSQNIAEYSFEGLNDVTASHLGTISSVSSLLQSTSVSPPGAPLTLHVNMNDVLPPNKTPFTFTIRGTILVTPRLTVSRVNGIHTPNLLLDYAEITEPINLPHFSVLAADAETTKIIVRNEIEGSNIAIEVYSPSGDISKDPQTRKTVLQKGGSTRCSEGGGRIALKTVGGRHDKISSAHPRTPIRSPLSRVSPSTTRPLNHLRQIRPSPLLIHSVKAVVTPLVSPRSFIPDAYAVRIHLSTPVNTETEWLEFGLARIGPSSSRTSLPDNDETCSPKVQIAGASVDGVSVQYAITDIEKQPLNGETLPGAPFERVEGTEWVNWVKIQVGPSTGDKVVIDYIVTDEQTGLAWFLSRNKGKRWDLLLPTFTLPIRRLHVKLKSVEGFTCLPIHSNLGHQHTNAYGQSLLNFAQGELFSPRVCLSIKPTKSRASSAWLWFTNALLLLCLLVTHLYQKIDLSPRVYPHEPLKHQLNQILADLPEAATVTVTLATTVTDCPSSSRHPTSYPMGSSSPSIKQGASSMTLSTATLSSITSFISSAAGSAPFSAPTVSRHELSPNLDSSLWEKLGLENLRARLEFISLPDLSVSSTKETLTRYGRTIWEVVEYLLFS</sequence>
<dbReference type="AlphaFoldDB" id="A0A8H5G4M9"/>
<keyword evidence="3" id="KW-1185">Reference proteome</keyword>
<feature type="region of interest" description="Disordered" evidence="1">
    <location>
        <begin position="314"/>
        <end position="333"/>
    </location>
</feature>
<evidence type="ECO:0000256" key="1">
    <source>
        <dbReference type="SAM" id="MobiDB-lite"/>
    </source>
</evidence>